<dbReference type="Proteomes" id="UP000520767">
    <property type="component" value="Unassembled WGS sequence"/>
</dbReference>
<sequence length="238" mass="25350">MAALLPTTEDVRKAREQAVAVLNTAADSVRTPLLAALGAGDLATQAVIDAVNKARTKVNEGTTSAKETVDTLPRDLAGLRDRVDPVELRKLVDEYTEAAQKLYQKLADQGEDALTKLKSDPRVGKAIDQLEEAIATLQERVGDVAGDAREIADEVFAKMTRRTRSVGEKAAVKVERVTEDAALAVEEVGGEVASDVRSASRKAANRTAPRKPAATRTTTQATQAATTRKTNGSTKTTK</sequence>
<feature type="region of interest" description="Disordered" evidence="1">
    <location>
        <begin position="193"/>
        <end position="238"/>
    </location>
</feature>
<reference evidence="2 3" key="1">
    <citation type="submission" date="2020-08" db="EMBL/GenBank/DDBJ databases">
        <title>Genomic Encyclopedia of Type Strains, Phase III (KMG-III): the genomes of soil and plant-associated and newly described type strains.</title>
        <authorList>
            <person name="Whitman W."/>
        </authorList>
    </citation>
    <scope>NUCLEOTIDE SEQUENCE [LARGE SCALE GENOMIC DNA]</scope>
    <source>
        <strain evidence="2 3">CECT 8960</strain>
    </source>
</reference>
<evidence type="ECO:0000313" key="3">
    <source>
        <dbReference type="Proteomes" id="UP000520767"/>
    </source>
</evidence>
<proteinExistence type="predicted"/>
<comment type="caution">
    <text evidence="2">The sequence shown here is derived from an EMBL/GenBank/DDBJ whole genome shotgun (WGS) entry which is preliminary data.</text>
</comment>
<dbReference type="EMBL" id="JACHJQ010000011">
    <property type="protein sequence ID" value="MBB4911788.1"/>
    <property type="molecule type" value="Genomic_DNA"/>
</dbReference>
<feature type="compositionally biased region" description="Low complexity" evidence="1">
    <location>
        <begin position="205"/>
        <end position="238"/>
    </location>
</feature>
<dbReference type="RefSeq" id="WP_225944001.1">
    <property type="nucleotide sequence ID" value="NZ_JACHJQ010000011.1"/>
</dbReference>
<evidence type="ECO:0000313" key="2">
    <source>
        <dbReference type="EMBL" id="MBB4911788.1"/>
    </source>
</evidence>
<dbReference type="SUPFAM" id="SSF58113">
    <property type="entry name" value="Apolipoprotein A-I"/>
    <property type="match status" value="1"/>
</dbReference>
<name>A0A7W7VIT6_9PSEU</name>
<organism evidence="2 3">
    <name type="scientific">Actinophytocola algeriensis</name>
    <dbReference type="NCBI Taxonomy" id="1768010"/>
    <lineage>
        <taxon>Bacteria</taxon>
        <taxon>Bacillati</taxon>
        <taxon>Actinomycetota</taxon>
        <taxon>Actinomycetes</taxon>
        <taxon>Pseudonocardiales</taxon>
        <taxon>Pseudonocardiaceae</taxon>
    </lineage>
</organism>
<dbReference type="AlphaFoldDB" id="A0A7W7VIT6"/>
<protein>
    <submittedName>
        <fullName evidence="2">Heparin binding hemagglutinin HbhA</fullName>
    </submittedName>
</protein>
<keyword evidence="3" id="KW-1185">Reference proteome</keyword>
<dbReference type="Gene3D" id="1.20.120.20">
    <property type="entry name" value="Apolipoprotein"/>
    <property type="match status" value="1"/>
</dbReference>
<gene>
    <name evidence="2" type="ORF">FHR82_008059</name>
</gene>
<evidence type="ECO:0000256" key="1">
    <source>
        <dbReference type="SAM" id="MobiDB-lite"/>
    </source>
</evidence>
<accession>A0A7W7VIT6</accession>